<keyword evidence="1" id="KW-0812">Transmembrane</keyword>
<evidence type="ECO:0000313" key="2">
    <source>
        <dbReference type="EMBL" id="MDP5136295.1"/>
    </source>
</evidence>
<keyword evidence="3" id="KW-1185">Reference proteome</keyword>
<comment type="caution">
    <text evidence="2">The sequence shown here is derived from an EMBL/GenBank/DDBJ whole genome shotgun (WGS) entry which is preliminary data.</text>
</comment>
<dbReference type="RefSeq" id="WP_305975618.1">
    <property type="nucleotide sequence ID" value="NZ_JAPJDZ010000022.1"/>
</dbReference>
<protein>
    <submittedName>
        <fullName evidence="2">Uncharacterized protein</fullName>
    </submittedName>
</protein>
<feature type="transmembrane region" description="Helical" evidence="1">
    <location>
        <begin position="12"/>
        <end position="30"/>
    </location>
</feature>
<accession>A0ABT9HYU1</accession>
<reference evidence="2 3" key="1">
    <citation type="submission" date="2022-11" db="EMBL/GenBank/DDBJ databases">
        <title>Viruses from the air-sea interface of a natural surface slick.</title>
        <authorList>
            <person name="Rahlff J."/>
            <person name="Holmfeldt K."/>
        </authorList>
    </citation>
    <scope>NUCLEOTIDE SEQUENCE [LARGE SCALE GENOMIC DNA]</scope>
    <source>
        <strain evidence="2 3">SMS4</strain>
    </source>
</reference>
<dbReference type="Proteomes" id="UP001231109">
    <property type="component" value="Unassembled WGS sequence"/>
</dbReference>
<evidence type="ECO:0000313" key="3">
    <source>
        <dbReference type="Proteomes" id="UP001231109"/>
    </source>
</evidence>
<organism evidence="2 3">
    <name type="scientific">Rheinheimera baltica</name>
    <dbReference type="NCBI Taxonomy" id="67576"/>
    <lineage>
        <taxon>Bacteria</taxon>
        <taxon>Pseudomonadati</taxon>
        <taxon>Pseudomonadota</taxon>
        <taxon>Gammaproteobacteria</taxon>
        <taxon>Chromatiales</taxon>
        <taxon>Chromatiaceae</taxon>
        <taxon>Rheinheimera</taxon>
    </lineage>
</organism>
<gene>
    <name evidence="2" type="ORF">ORJ04_10075</name>
</gene>
<sequence length="69" mass="7659">MDKVALKKYVGLISNIFLAFIVFVYLTLIFKAREQFSFALLAVLLGLGLIAIAMLAKSTISKKHNVKNT</sequence>
<dbReference type="EMBL" id="JAPJDZ010000022">
    <property type="protein sequence ID" value="MDP5136295.1"/>
    <property type="molecule type" value="Genomic_DNA"/>
</dbReference>
<name>A0ABT9HYU1_9GAMM</name>
<keyword evidence="1" id="KW-0472">Membrane</keyword>
<feature type="transmembrane region" description="Helical" evidence="1">
    <location>
        <begin position="36"/>
        <end position="56"/>
    </location>
</feature>
<evidence type="ECO:0000256" key="1">
    <source>
        <dbReference type="SAM" id="Phobius"/>
    </source>
</evidence>
<proteinExistence type="predicted"/>
<keyword evidence="1" id="KW-1133">Transmembrane helix</keyword>